<evidence type="ECO:0000313" key="10">
    <source>
        <dbReference type="EMBL" id="AIT93353.1"/>
    </source>
</evidence>
<evidence type="ECO:0000256" key="5">
    <source>
        <dbReference type="ARBA" id="ARBA00023274"/>
    </source>
</evidence>
<dbReference type="CDD" id="cd07026">
    <property type="entry name" value="Ribosomal_L20"/>
    <property type="match status" value="1"/>
</dbReference>
<evidence type="ECO:0000256" key="4">
    <source>
        <dbReference type="ARBA" id="ARBA00022980"/>
    </source>
</evidence>
<keyword evidence="3 7" id="KW-0694">RNA-binding</keyword>
<dbReference type="GO" id="GO:0000027">
    <property type="term" value="P:ribosomal large subunit assembly"/>
    <property type="evidence" value="ECO:0007669"/>
    <property type="project" value="UniProtKB-UniRule"/>
</dbReference>
<dbReference type="Pfam" id="PF00453">
    <property type="entry name" value="Ribosomal_L20"/>
    <property type="match status" value="1"/>
</dbReference>
<comment type="subcellular location">
    <subcellularLocation>
        <location evidence="7">Plastid</location>
        <location evidence="7">Chloroplast</location>
    </subcellularLocation>
</comment>
<sequence length="117" mass="13487">MTRVKRGNVARKRHKKILKESTGFRGSSGTLFRVANQGVLKARHYSSGARHQKKRYLRALWINRVNAISRNCGLNYSSFIHLVKKSQMIINRKMLAQLAVRDEQAFYQLVQASKNIS</sequence>
<keyword evidence="5 7" id="KW-0687">Ribonucleoprotein</keyword>
<dbReference type="AlphaFoldDB" id="A0A097KJK5"/>
<evidence type="ECO:0000256" key="6">
    <source>
        <dbReference type="ARBA" id="ARBA00035295"/>
    </source>
</evidence>
<dbReference type="RefSeq" id="YP_009104783.1">
    <property type="nucleotide sequence ID" value="NC_025524.1"/>
</dbReference>
<name>A0A097KJK5_9CHLO</name>
<gene>
    <name evidence="7 10" type="primary">rpl20</name>
</gene>
<dbReference type="GO" id="GO:0019843">
    <property type="term" value="F:rRNA binding"/>
    <property type="evidence" value="ECO:0007669"/>
    <property type="project" value="UniProtKB-UniRule"/>
</dbReference>
<keyword evidence="2 7" id="KW-0699">rRNA-binding</keyword>
<dbReference type="GO" id="GO:0009507">
    <property type="term" value="C:chloroplast"/>
    <property type="evidence" value="ECO:0007669"/>
    <property type="project" value="UniProtKB-SubCell"/>
</dbReference>
<dbReference type="InterPro" id="IPR035566">
    <property type="entry name" value="Ribosomal_protein_bL20_C"/>
</dbReference>
<dbReference type="EMBL" id="KM462860">
    <property type="protein sequence ID" value="AIT93353.1"/>
    <property type="molecule type" value="Genomic_DNA"/>
</dbReference>
<evidence type="ECO:0000256" key="8">
    <source>
        <dbReference type="RuleBase" id="RU000561"/>
    </source>
</evidence>
<dbReference type="FunFam" id="1.10.1900.20:FF:000001">
    <property type="entry name" value="50S ribosomal protein L20"/>
    <property type="match status" value="1"/>
</dbReference>
<dbReference type="HAMAP" id="MF_00382">
    <property type="entry name" value="Ribosomal_bL20"/>
    <property type="match status" value="1"/>
</dbReference>
<dbReference type="NCBIfam" id="TIGR01032">
    <property type="entry name" value="rplT_bact"/>
    <property type="match status" value="1"/>
</dbReference>
<keyword evidence="10" id="KW-0934">Plastid</keyword>
<evidence type="ECO:0000256" key="3">
    <source>
        <dbReference type="ARBA" id="ARBA00022884"/>
    </source>
</evidence>
<keyword evidence="10" id="KW-0150">Chloroplast</keyword>
<dbReference type="PRINTS" id="PR00062">
    <property type="entry name" value="RIBOSOMALL20"/>
</dbReference>
<reference evidence="10" key="1">
    <citation type="journal article" date="2014" name="BMC Evol. Biol.">
        <title>Chloroplast phylogenomic analysis resolves deep-level relationships within the green algal class Trebouxiophyceae.</title>
        <authorList>
            <person name="Lemieux C."/>
            <person name="Otis C."/>
            <person name="Turmel M."/>
        </authorList>
    </citation>
    <scope>NUCLEOTIDE SEQUENCE</scope>
</reference>
<dbReference type="InterPro" id="IPR049946">
    <property type="entry name" value="RIBOSOMAL_L20_CS"/>
</dbReference>
<dbReference type="Gene3D" id="1.10.1900.20">
    <property type="entry name" value="Ribosomal protein L20"/>
    <property type="match status" value="1"/>
</dbReference>
<proteinExistence type="inferred from homology"/>
<dbReference type="InterPro" id="IPR005813">
    <property type="entry name" value="Ribosomal_bL20"/>
</dbReference>
<dbReference type="GO" id="GO:0005840">
    <property type="term" value="C:ribosome"/>
    <property type="evidence" value="ECO:0007669"/>
    <property type="project" value="UniProtKB-KW"/>
</dbReference>
<dbReference type="GO" id="GO:1990904">
    <property type="term" value="C:ribonucleoprotein complex"/>
    <property type="evidence" value="ECO:0007669"/>
    <property type="project" value="UniProtKB-KW"/>
</dbReference>
<geneLocation type="chloroplast" evidence="10"/>
<keyword evidence="4 7" id="KW-0689">Ribosomal protein</keyword>
<dbReference type="PANTHER" id="PTHR10986">
    <property type="entry name" value="39S RIBOSOMAL PROTEIN L20"/>
    <property type="match status" value="1"/>
</dbReference>
<evidence type="ECO:0000256" key="1">
    <source>
        <dbReference type="ARBA" id="ARBA00007698"/>
    </source>
</evidence>
<protein>
    <recommendedName>
        <fullName evidence="6 7">Large ribosomal subunit protein bL20c</fullName>
    </recommendedName>
</protein>
<evidence type="ECO:0000256" key="9">
    <source>
        <dbReference type="RuleBase" id="RU004311"/>
    </source>
</evidence>
<comment type="similarity">
    <text evidence="1 7 8">Belongs to the bacterial ribosomal protein bL20 family.</text>
</comment>
<organism evidence="10">
    <name type="scientific">Symbiochloris handae</name>
    <dbReference type="NCBI Taxonomy" id="1853882"/>
    <lineage>
        <taxon>Eukaryota</taxon>
        <taxon>Viridiplantae</taxon>
        <taxon>Chlorophyta</taxon>
        <taxon>core chlorophytes</taxon>
        <taxon>Trebouxiophyceae</taxon>
        <taxon>Trebouxiales</taxon>
        <taxon>Trebouxiaceae</taxon>
        <taxon>Symbiochloris</taxon>
    </lineage>
</organism>
<dbReference type="GeneID" id="31078299"/>
<dbReference type="GO" id="GO:0003735">
    <property type="term" value="F:structural constituent of ribosome"/>
    <property type="evidence" value="ECO:0007669"/>
    <property type="project" value="InterPro"/>
</dbReference>
<dbReference type="SUPFAM" id="SSF74731">
    <property type="entry name" value="Ribosomal protein L20"/>
    <property type="match status" value="1"/>
</dbReference>
<dbReference type="Gene3D" id="6.10.160.10">
    <property type="match status" value="1"/>
</dbReference>
<evidence type="ECO:0000256" key="7">
    <source>
        <dbReference type="HAMAP-Rule" id="MF_00382"/>
    </source>
</evidence>
<dbReference type="PROSITE" id="PS00937">
    <property type="entry name" value="RIBOSOMAL_L20"/>
    <property type="match status" value="1"/>
</dbReference>
<accession>A0A097KJK5</accession>
<comment type="function">
    <text evidence="7 9">Binds directly to 23S ribosomal RNA and is necessary for the in vitro assembly process of the 50S ribosomal subunit. It is not involved in the protein synthesizing functions of that subunit.</text>
</comment>
<dbReference type="GO" id="GO:0006412">
    <property type="term" value="P:translation"/>
    <property type="evidence" value="ECO:0007669"/>
    <property type="project" value="InterPro"/>
</dbReference>
<evidence type="ECO:0000256" key="2">
    <source>
        <dbReference type="ARBA" id="ARBA00022730"/>
    </source>
</evidence>